<feature type="domain" description="C2H2-type" evidence="13">
    <location>
        <begin position="143"/>
        <end position="170"/>
    </location>
</feature>
<evidence type="ECO:0000256" key="11">
    <source>
        <dbReference type="PROSITE-ProRule" id="PRU00042"/>
    </source>
</evidence>
<evidence type="ECO:0000259" key="13">
    <source>
        <dbReference type="PROSITE" id="PS50157"/>
    </source>
</evidence>
<keyword evidence="9" id="KW-0804">Transcription</keyword>
<feature type="domain" description="C2H2-type" evidence="13">
    <location>
        <begin position="115"/>
        <end position="142"/>
    </location>
</feature>
<dbReference type="Gene3D" id="3.30.160.60">
    <property type="entry name" value="Classic Zinc Finger"/>
    <property type="match status" value="4"/>
</dbReference>
<sequence>MCADVVKEPQPQPQPQSQPHSNSRMEEEDSSMKVEDDSMAEVRKFECEECGEILNSRSKFIQHSLSHRGVSVFCCQNCEQLFYCEKQLEQHISLHMKQDRDLTRHTNIHTQAKIHVCEECGRTFTHRSSFKQHMNIHTRAEQFSCDECDKVFYQKASLVKHKNIHAGIKYACDECDKHFNEKSHLKRHKNVHTRTLKGENWPRATERVKQKAHIGF</sequence>
<accession>A0A5B7G105</accession>
<feature type="domain" description="C2H2-type" evidence="13">
    <location>
        <begin position="73"/>
        <end position="100"/>
    </location>
</feature>
<reference evidence="14 15" key="1">
    <citation type="submission" date="2019-05" db="EMBL/GenBank/DDBJ databases">
        <title>Another draft genome of Portunus trituberculatus and its Hox gene families provides insights of decapod evolution.</title>
        <authorList>
            <person name="Jeong J.-H."/>
            <person name="Song I."/>
            <person name="Kim S."/>
            <person name="Choi T."/>
            <person name="Kim D."/>
            <person name="Ryu S."/>
            <person name="Kim W."/>
        </authorList>
    </citation>
    <scope>NUCLEOTIDE SEQUENCE [LARGE SCALE GENOMIC DNA]</scope>
    <source>
        <tissue evidence="14">Muscle</tissue>
    </source>
</reference>
<dbReference type="AlphaFoldDB" id="A0A5B7G105"/>
<dbReference type="PANTHER" id="PTHR24393">
    <property type="entry name" value="ZINC FINGER PROTEIN"/>
    <property type="match status" value="1"/>
</dbReference>
<comment type="subcellular location">
    <subcellularLocation>
        <location evidence="1">Nucleus</location>
    </subcellularLocation>
</comment>
<keyword evidence="10" id="KW-0539">Nucleus</keyword>
<evidence type="ECO:0000256" key="6">
    <source>
        <dbReference type="ARBA" id="ARBA00022833"/>
    </source>
</evidence>
<keyword evidence="6" id="KW-0862">Zinc</keyword>
<evidence type="ECO:0000256" key="7">
    <source>
        <dbReference type="ARBA" id="ARBA00023015"/>
    </source>
</evidence>
<dbReference type="FunFam" id="3.30.160.60:FF:001228">
    <property type="entry name" value="Zinc finger protein 236"/>
    <property type="match status" value="1"/>
</dbReference>
<dbReference type="OrthoDB" id="6355354at2759"/>
<dbReference type="PROSITE" id="PS00028">
    <property type="entry name" value="ZINC_FINGER_C2H2_1"/>
    <property type="match status" value="5"/>
</dbReference>
<evidence type="ECO:0000256" key="2">
    <source>
        <dbReference type="ARBA" id="ARBA00006991"/>
    </source>
</evidence>
<dbReference type="GO" id="GO:0008270">
    <property type="term" value="F:zinc ion binding"/>
    <property type="evidence" value="ECO:0007669"/>
    <property type="project" value="UniProtKB-KW"/>
</dbReference>
<dbReference type="PANTHER" id="PTHR24393:SF15">
    <property type="entry name" value="IP01243P-RELATED"/>
    <property type="match status" value="1"/>
</dbReference>
<keyword evidence="7" id="KW-0805">Transcription regulation</keyword>
<feature type="domain" description="C2H2-type" evidence="13">
    <location>
        <begin position="170"/>
        <end position="197"/>
    </location>
</feature>
<dbReference type="InterPro" id="IPR013087">
    <property type="entry name" value="Znf_C2H2_type"/>
</dbReference>
<keyword evidence="8" id="KW-0238">DNA-binding</keyword>
<evidence type="ECO:0000256" key="12">
    <source>
        <dbReference type="SAM" id="MobiDB-lite"/>
    </source>
</evidence>
<evidence type="ECO:0000256" key="10">
    <source>
        <dbReference type="ARBA" id="ARBA00023242"/>
    </source>
</evidence>
<dbReference type="PROSITE" id="PS50157">
    <property type="entry name" value="ZINC_FINGER_C2H2_2"/>
    <property type="match status" value="5"/>
</dbReference>
<dbReference type="EMBL" id="VSRR010010045">
    <property type="protein sequence ID" value="MPC51225.1"/>
    <property type="molecule type" value="Genomic_DNA"/>
</dbReference>
<proteinExistence type="inferred from homology"/>
<evidence type="ECO:0000256" key="9">
    <source>
        <dbReference type="ARBA" id="ARBA00023163"/>
    </source>
</evidence>
<dbReference type="GO" id="GO:0001228">
    <property type="term" value="F:DNA-binding transcription activator activity, RNA polymerase II-specific"/>
    <property type="evidence" value="ECO:0007669"/>
    <property type="project" value="TreeGrafter"/>
</dbReference>
<feature type="domain" description="C2H2-type" evidence="13">
    <location>
        <begin position="45"/>
        <end position="69"/>
    </location>
</feature>
<evidence type="ECO:0000256" key="8">
    <source>
        <dbReference type="ARBA" id="ARBA00023125"/>
    </source>
</evidence>
<protein>
    <submittedName>
        <fullName evidence="14">Zinc finger protein 534</fullName>
    </submittedName>
</protein>
<dbReference type="SMART" id="SM00355">
    <property type="entry name" value="ZnF_C2H2"/>
    <property type="match status" value="5"/>
</dbReference>
<evidence type="ECO:0000256" key="3">
    <source>
        <dbReference type="ARBA" id="ARBA00022723"/>
    </source>
</evidence>
<dbReference type="FunFam" id="3.30.160.60:FF:000065">
    <property type="entry name" value="B-cell CLL/lymphoma 6, member B"/>
    <property type="match status" value="1"/>
</dbReference>
<organism evidence="14 15">
    <name type="scientific">Portunus trituberculatus</name>
    <name type="common">Swimming crab</name>
    <name type="synonym">Neptunus trituberculatus</name>
    <dbReference type="NCBI Taxonomy" id="210409"/>
    <lineage>
        <taxon>Eukaryota</taxon>
        <taxon>Metazoa</taxon>
        <taxon>Ecdysozoa</taxon>
        <taxon>Arthropoda</taxon>
        <taxon>Crustacea</taxon>
        <taxon>Multicrustacea</taxon>
        <taxon>Malacostraca</taxon>
        <taxon>Eumalacostraca</taxon>
        <taxon>Eucarida</taxon>
        <taxon>Decapoda</taxon>
        <taxon>Pleocyemata</taxon>
        <taxon>Brachyura</taxon>
        <taxon>Eubrachyura</taxon>
        <taxon>Portunoidea</taxon>
        <taxon>Portunidae</taxon>
        <taxon>Portuninae</taxon>
        <taxon>Portunus</taxon>
    </lineage>
</organism>
<comment type="caution">
    <text evidence="14">The sequence shown here is derived from an EMBL/GenBank/DDBJ whole genome shotgun (WGS) entry which is preliminary data.</text>
</comment>
<evidence type="ECO:0000256" key="4">
    <source>
        <dbReference type="ARBA" id="ARBA00022737"/>
    </source>
</evidence>
<keyword evidence="3" id="KW-0479">Metal-binding</keyword>
<evidence type="ECO:0000256" key="5">
    <source>
        <dbReference type="ARBA" id="ARBA00022771"/>
    </source>
</evidence>
<dbReference type="SUPFAM" id="SSF57667">
    <property type="entry name" value="beta-beta-alpha zinc fingers"/>
    <property type="match status" value="3"/>
</dbReference>
<evidence type="ECO:0000256" key="1">
    <source>
        <dbReference type="ARBA" id="ARBA00004123"/>
    </source>
</evidence>
<dbReference type="Proteomes" id="UP000324222">
    <property type="component" value="Unassembled WGS sequence"/>
</dbReference>
<name>A0A5B7G105_PORTR</name>
<evidence type="ECO:0000313" key="14">
    <source>
        <dbReference type="EMBL" id="MPC51225.1"/>
    </source>
</evidence>
<dbReference type="FunFam" id="3.30.160.60:FF:000149">
    <property type="entry name" value="Zinc finger protein 569"/>
    <property type="match status" value="1"/>
</dbReference>
<keyword evidence="5 11" id="KW-0863">Zinc-finger</keyword>
<dbReference type="InterPro" id="IPR036236">
    <property type="entry name" value="Znf_C2H2_sf"/>
</dbReference>
<dbReference type="GO" id="GO:0000978">
    <property type="term" value="F:RNA polymerase II cis-regulatory region sequence-specific DNA binding"/>
    <property type="evidence" value="ECO:0007669"/>
    <property type="project" value="TreeGrafter"/>
</dbReference>
<feature type="region of interest" description="Disordered" evidence="12">
    <location>
        <begin position="1"/>
        <end position="37"/>
    </location>
</feature>
<keyword evidence="15" id="KW-1185">Reference proteome</keyword>
<dbReference type="Pfam" id="PF00096">
    <property type="entry name" value="zf-C2H2"/>
    <property type="match status" value="3"/>
</dbReference>
<dbReference type="GO" id="GO:0005634">
    <property type="term" value="C:nucleus"/>
    <property type="evidence" value="ECO:0007669"/>
    <property type="project" value="UniProtKB-SubCell"/>
</dbReference>
<keyword evidence="4" id="KW-0677">Repeat</keyword>
<evidence type="ECO:0000313" key="15">
    <source>
        <dbReference type="Proteomes" id="UP000324222"/>
    </source>
</evidence>
<comment type="similarity">
    <text evidence="2">Belongs to the krueppel C2H2-type zinc-finger protein family.</text>
</comment>
<gene>
    <name evidence="14" type="primary">ZNF534</name>
    <name evidence="14" type="ORF">E2C01_045068</name>
</gene>